<organism evidence="4 5">
    <name type="scientific">Vibrio astriarenae</name>
    <dbReference type="NCBI Taxonomy" id="1481923"/>
    <lineage>
        <taxon>Bacteria</taxon>
        <taxon>Pseudomonadati</taxon>
        <taxon>Pseudomonadota</taxon>
        <taxon>Gammaproteobacteria</taxon>
        <taxon>Vibrionales</taxon>
        <taxon>Vibrionaceae</taxon>
        <taxon>Vibrio</taxon>
    </lineage>
</organism>
<keyword evidence="5" id="KW-1185">Reference proteome</keyword>
<evidence type="ECO:0000256" key="1">
    <source>
        <dbReference type="ARBA" id="ARBA00004167"/>
    </source>
</evidence>
<proteinExistence type="predicted"/>
<dbReference type="PANTHER" id="PTHR21461:SF69">
    <property type="entry name" value="GLYCOSYLTRANSFERASE FAMILY 92 PROTEIN"/>
    <property type="match status" value="1"/>
</dbReference>
<dbReference type="KEGG" id="vas:GT360_13525"/>
<accession>A0A7Z2T5B2</accession>
<dbReference type="GO" id="GO:0016757">
    <property type="term" value="F:glycosyltransferase activity"/>
    <property type="evidence" value="ECO:0007669"/>
    <property type="project" value="TreeGrafter"/>
</dbReference>
<sequence length="368" mass="42101">MKIGIAAIFKNEFPYILEWLAYHRLLGVDKFYIADNISNDGSTELLESLDELGYITRIPFHRVANRSPQKDAYNHILQEYGSEVDVLGYIDADEFIHVDGDFRQLVQRFHDSEFGAMALNWKIYGSNHAFFPTSDLVIERFTKHAPMDEDNNRHIKTLVKPNKASEMNIHECTLADSAYCHTGLELCEFDDSKAKTVQVRHEGAYVKHYVVKSRIEHFIMKMNKGSAAGSEKRKKGISYFVGHDINVLDEQVDSALVVELKAQIEHIQNDLIHNSSFMRAGHGVVNIDREERVIRGWVVGENKVPATIKFTYGDNEKVIPVRLNRPDVVRKGITNEVKCGFNSKLDINFDEYECKAYITGSIQELKVE</sequence>
<evidence type="ECO:0000313" key="4">
    <source>
        <dbReference type="EMBL" id="QIA64447.1"/>
    </source>
</evidence>
<dbReference type="AlphaFoldDB" id="A0A7Z2T5B2"/>
<evidence type="ECO:0000313" key="5">
    <source>
        <dbReference type="Proteomes" id="UP000464262"/>
    </source>
</evidence>
<reference evidence="4 5" key="1">
    <citation type="submission" date="2020-01" db="EMBL/GenBank/DDBJ databases">
        <title>Whole genome and functional gene identification of agarase of Vibrio HN897.</title>
        <authorList>
            <person name="Liu Y."/>
            <person name="Zhao Z."/>
        </authorList>
    </citation>
    <scope>NUCLEOTIDE SEQUENCE [LARGE SCALE GENOMIC DNA]</scope>
    <source>
        <strain evidence="4 5">HN897</strain>
    </source>
</reference>
<keyword evidence="3" id="KW-0472">Membrane</keyword>
<comment type="subcellular location">
    <subcellularLocation>
        <location evidence="1">Membrane</location>
        <topology evidence="1">Single-pass membrane protein</topology>
    </subcellularLocation>
</comment>
<dbReference type="GO" id="GO:0016020">
    <property type="term" value="C:membrane"/>
    <property type="evidence" value="ECO:0007669"/>
    <property type="project" value="UniProtKB-SubCell"/>
</dbReference>
<gene>
    <name evidence="4" type="ORF">GT360_13525</name>
</gene>
<dbReference type="Proteomes" id="UP000464262">
    <property type="component" value="Chromosome 1"/>
</dbReference>
<dbReference type="EMBL" id="CP047475">
    <property type="protein sequence ID" value="QIA64447.1"/>
    <property type="molecule type" value="Genomic_DNA"/>
</dbReference>
<dbReference type="GO" id="GO:0005737">
    <property type="term" value="C:cytoplasm"/>
    <property type="evidence" value="ECO:0007669"/>
    <property type="project" value="TreeGrafter"/>
</dbReference>
<keyword evidence="2" id="KW-0812">Transmembrane</keyword>
<dbReference type="PANTHER" id="PTHR21461">
    <property type="entry name" value="GLYCOSYLTRANSFERASE FAMILY 92 PROTEIN"/>
    <property type="match status" value="1"/>
</dbReference>
<evidence type="ECO:0000256" key="3">
    <source>
        <dbReference type="ARBA" id="ARBA00022989"/>
    </source>
</evidence>
<dbReference type="RefSeq" id="WP_164649352.1">
    <property type="nucleotide sequence ID" value="NZ_CP047475.1"/>
</dbReference>
<keyword evidence="4" id="KW-0808">Transferase</keyword>
<evidence type="ECO:0000256" key="2">
    <source>
        <dbReference type="ARBA" id="ARBA00022692"/>
    </source>
</evidence>
<keyword evidence="3" id="KW-1133">Transmembrane helix</keyword>
<protein>
    <submittedName>
        <fullName evidence="4">Glycosyltransferase family 92 protein</fullName>
    </submittedName>
</protein>
<name>A0A7Z2T5B2_9VIBR</name>
<dbReference type="Pfam" id="PF13704">
    <property type="entry name" value="Glyco_tranf_2_4"/>
    <property type="match status" value="1"/>
</dbReference>